<keyword evidence="3" id="KW-1185">Reference proteome</keyword>
<feature type="compositionally biased region" description="Basic and acidic residues" evidence="1">
    <location>
        <begin position="290"/>
        <end position="302"/>
    </location>
</feature>
<evidence type="ECO:0000256" key="1">
    <source>
        <dbReference type="SAM" id="MobiDB-lite"/>
    </source>
</evidence>
<feature type="region of interest" description="Disordered" evidence="1">
    <location>
        <begin position="338"/>
        <end position="365"/>
    </location>
</feature>
<dbReference type="InParanoid" id="A0A1Y2H6X9"/>
<accession>A0A1Y2H6X9</accession>
<dbReference type="OrthoDB" id="2405162at2759"/>
<dbReference type="RefSeq" id="XP_021886475.1">
    <property type="nucleotide sequence ID" value="XM_022029346.1"/>
</dbReference>
<dbReference type="Proteomes" id="UP000193648">
    <property type="component" value="Unassembled WGS sequence"/>
</dbReference>
<gene>
    <name evidence="2" type="ORF">BCR41DRAFT_403004</name>
</gene>
<proteinExistence type="predicted"/>
<name>A0A1Y2H6X9_9FUNG</name>
<feature type="compositionally biased region" description="Polar residues" evidence="1">
    <location>
        <begin position="347"/>
        <end position="360"/>
    </location>
</feature>
<comment type="caution">
    <text evidence="2">The sequence shown here is derived from an EMBL/GenBank/DDBJ whole genome shotgun (WGS) entry which is preliminary data.</text>
</comment>
<feature type="region of interest" description="Disordered" evidence="1">
    <location>
        <begin position="264"/>
        <end position="302"/>
    </location>
</feature>
<evidence type="ECO:0000313" key="2">
    <source>
        <dbReference type="EMBL" id="ORZ28802.1"/>
    </source>
</evidence>
<dbReference type="GeneID" id="33571189"/>
<evidence type="ECO:0000313" key="3">
    <source>
        <dbReference type="Proteomes" id="UP000193648"/>
    </source>
</evidence>
<dbReference type="EMBL" id="MCFF01000001">
    <property type="protein sequence ID" value="ORZ28802.1"/>
    <property type="molecule type" value="Genomic_DNA"/>
</dbReference>
<sequence length="444" mass="50555">MIFNQSSRQAMSPCGQTQDTSYISLDYDRESNYEAQTQLRLSFEIKDSGPSALKLQDQMHNFDSSSKMKVFGSEDYENARQICKEMLGSSFDWVGKPYLLRTPPTPLIRSPTQGERSSVVQQRHDFRPYLKYSTEQDKKELQFVKRHCKRSKKGEEHQAVKDFMNEDEHEDEPLKIPERHIAICNAVREMRQSIEAKKLLQSKGQKAYPSLIGYRRGDINTHLQDENRGSRPWITDSMDNQDDSSNAPSEMNISVAGEEIKIFENEGNGDYESEEMERTHDTETVTGNKSDSENKEWKGVTDHDEEVVSPIIAAATPVFADSLSLEWPPPNQEAAMRLDWQKRSKAQDSNPRGSPEQSQAVVKRDEESCSYSRLIAFSPVDLSSDPEDAASLEVSDGLKEEIEVSSIVHEERRQCEAVSASDWLQSEDWLEIDGSETSLYLGTK</sequence>
<reference evidence="2 3" key="1">
    <citation type="submission" date="2016-07" db="EMBL/GenBank/DDBJ databases">
        <title>Pervasive Adenine N6-methylation of Active Genes in Fungi.</title>
        <authorList>
            <consortium name="DOE Joint Genome Institute"/>
            <person name="Mondo S.J."/>
            <person name="Dannebaum R.O."/>
            <person name="Kuo R.C."/>
            <person name="Labutti K."/>
            <person name="Haridas S."/>
            <person name="Kuo A."/>
            <person name="Salamov A."/>
            <person name="Ahrendt S.R."/>
            <person name="Lipzen A."/>
            <person name="Sullivan W."/>
            <person name="Andreopoulos W.B."/>
            <person name="Clum A."/>
            <person name="Lindquist E."/>
            <person name="Daum C."/>
            <person name="Ramamoorthy G.K."/>
            <person name="Gryganskyi A."/>
            <person name="Culley D."/>
            <person name="Magnuson J.K."/>
            <person name="James T.Y."/>
            <person name="O'Malley M.A."/>
            <person name="Stajich J.E."/>
            <person name="Spatafora J.W."/>
            <person name="Visel A."/>
            <person name="Grigoriev I.V."/>
        </authorList>
    </citation>
    <scope>NUCLEOTIDE SEQUENCE [LARGE SCALE GENOMIC DNA]</scope>
    <source>
        <strain evidence="2 3">NRRL 3116</strain>
    </source>
</reference>
<protein>
    <submittedName>
        <fullName evidence="2">Uncharacterized protein</fullName>
    </submittedName>
</protein>
<dbReference type="AlphaFoldDB" id="A0A1Y2H6X9"/>
<feature type="region of interest" description="Disordered" evidence="1">
    <location>
        <begin position="222"/>
        <end position="250"/>
    </location>
</feature>
<organism evidence="2 3">
    <name type="scientific">Lobosporangium transversale</name>
    <dbReference type="NCBI Taxonomy" id="64571"/>
    <lineage>
        <taxon>Eukaryota</taxon>
        <taxon>Fungi</taxon>
        <taxon>Fungi incertae sedis</taxon>
        <taxon>Mucoromycota</taxon>
        <taxon>Mortierellomycotina</taxon>
        <taxon>Mortierellomycetes</taxon>
        <taxon>Mortierellales</taxon>
        <taxon>Mortierellaceae</taxon>
        <taxon>Lobosporangium</taxon>
    </lineage>
</organism>